<protein>
    <submittedName>
        <fullName evidence="1">Uncharacterized protein</fullName>
    </submittedName>
</protein>
<name>A0A1D6IAF3_MAIZE</name>
<proteinExistence type="predicted"/>
<dbReference type="AlphaFoldDB" id="A0A1D6IAF3"/>
<sequence length="116" mass="12757">MTCDAKHHPSRRCPNLRIASYEISEDCRSKDPISNGSEGVGCLGDLDDDIGGARQLERPRVERDLDGVEDVEIVQPHSRDTGGAEQLGDLCLDEIVLRPGVSLDDHDVDADVHRVR</sequence>
<accession>A0A1D6IAF3</accession>
<organism evidence="1">
    <name type="scientific">Zea mays</name>
    <name type="common">Maize</name>
    <dbReference type="NCBI Taxonomy" id="4577"/>
    <lineage>
        <taxon>Eukaryota</taxon>
        <taxon>Viridiplantae</taxon>
        <taxon>Streptophyta</taxon>
        <taxon>Embryophyta</taxon>
        <taxon>Tracheophyta</taxon>
        <taxon>Spermatophyta</taxon>
        <taxon>Magnoliopsida</taxon>
        <taxon>Liliopsida</taxon>
        <taxon>Poales</taxon>
        <taxon>Poaceae</taxon>
        <taxon>PACMAD clade</taxon>
        <taxon>Panicoideae</taxon>
        <taxon>Andropogonodae</taxon>
        <taxon>Andropogoneae</taxon>
        <taxon>Tripsacinae</taxon>
        <taxon>Zea</taxon>
    </lineage>
</organism>
<dbReference type="EMBL" id="CM007650">
    <property type="protein sequence ID" value="ONM56957.1"/>
    <property type="molecule type" value="Genomic_DNA"/>
</dbReference>
<dbReference type="InParanoid" id="A0A1D6IAF3"/>
<reference evidence="1" key="1">
    <citation type="submission" date="2015-12" db="EMBL/GenBank/DDBJ databases">
        <title>Update maize B73 reference genome by single molecule sequencing technologies.</title>
        <authorList>
            <consortium name="Maize Genome Sequencing Project"/>
            <person name="Ware D."/>
        </authorList>
    </citation>
    <scope>NUCLEOTIDE SEQUENCE [LARGE SCALE GENOMIC DNA]</scope>
    <source>
        <tissue evidence="1">Seedling</tissue>
    </source>
</reference>
<evidence type="ECO:0000313" key="1">
    <source>
        <dbReference type="EMBL" id="ONM56957.1"/>
    </source>
</evidence>
<gene>
    <name evidence="1" type="ORF">ZEAMMB73_Zm00001d021361</name>
</gene>